<dbReference type="VEuPathDB" id="FungiDB:GMDG_00600"/>
<dbReference type="GO" id="GO:1990871">
    <property type="term" value="C:Vma12-Vma22 assembly complex"/>
    <property type="evidence" value="ECO:0007669"/>
    <property type="project" value="TreeGrafter"/>
</dbReference>
<gene>
    <name evidence="3" type="ORF">VC83_05978</name>
</gene>
<dbReference type="GO" id="GO:0070072">
    <property type="term" value="P:vacuolar proton-transporting V-type ATPase complex assembly"/>
    <property type="evidence" value="ECO:0007669"/>
    <property type="project" value="InterPro"/>
</dbReference>
<dbReference type="InterPro" id="IPR040357">
    <property type="entry name" value="Vma22/CCDC115"/>
</dbReference>
<accession>A0A177A4R7</accession>
<proteinExistence type="predicted"/>
<dbReference type="PANTHER" id="PTHR31996">
    <property type="entry name" value="COILED-COIL DOMAIN-CONTAINING PROTEIN 115"/>
    <property type="match status" value="1"/>
</dbReference>
<dbReference type="eggNOG" id="ENOG502S6WS">
    <property type="taxonomic scope" value="Eukaryota"/>
</dbReference>
<evidence type="ECO:0000256" key="2">
    <source>
        <dbReference type="SAM" id="MobiDB-lite"/>
    </source>
</evidence>
<dbReference type="EMBL" id="KV441401">
    <property type="protein sequence ID" value="OAF57148.1"/>
    <property type="molecule type" value="Genomic_DNA"/>
</dbReference>
<evidence type="ECO:0000256" key="1">
    <source>
        <dbReference type="ARBA" id="ARBA00093634"/>
    </source>
</evidence>
<organism evidence="3">
    <name type="scientific">Pseudogymnoascus destructans</name>
    <dbReference type="NCBI Taxonomy" id="655981"/>
    <lineage>
        <taxon>Eukaryota</taxon>
        <taxon>Fungi</taxon>
        <taxon>Dikarya</taxon>
        <taxon>Ascomycota</taxon>
        <taxon>Pezizomycotina</taxon>
        <taxon>Leotiomycetes</taxon>
        <taxon>Thelebolales</taxon>
        <taxon>Thelebolaceae</taxon>
        <taxon>Pseudogymnoascus</taxon>
    </lineage>
</organism>
<dbReference type="PANTHER" id="PTHR31996:SF2">
    <property type="entry name" value="COILED-COIL DOMAIN-CONTAINING PROTEIN 115"/>
    <property type="match status" value="1"/>
</dbReference>
<dbReference type="RefSeq" id="XP_024322439.1">
    <property type="nucleotide sequence ID" value="XM_024469585.1"/>
</dbReference>
<dbReference type="GO" id="GO:0051082">
    <property type="term" value="F:unfolded protein binding"/>
    <property type="evidence" value="ECO:0007669"/>
    <property type="project" value="TreeGrafter"/>
</dbReference>
<protein>
    <recommendedName>
        <fullName evidence="1">Vacuolar ATPase assembly protein VMA22</fullName>
    </recommendedName>
</protein>
<name>A0A177A4R7_9PEZI</name>
<dbReference type="Proteomes" id="UP000077154">
    <property type="component" value="Unassembled WGS sequence"/>
</dbReference>
<dbReference type="AlphaFoldDB" id="A0A177A4R7"/>
<evidence type="ECO:0000313" key="3">
    <source>
        <dbReference type="EMBL" id="OAF57148.1"/>
    </source>
</evidence>
<sequence length="200" mass="21168">MASTPTTTTAGTADIDALLTAYLELLHTYTTLRSKLTALQSSTSLSLARANSTTPHHMAYTPTTNAKLRPTIRLHTPHRDDTFALLPVPIHPTPPPTSSTERPAAHAAPCSDDAAHHPHKHTIPHSTPEGRAPPPLPHLFGVLPTPSLRGAQASAMLALGVMVQVAAVEVKMRAVEVQVRRARKRARKAGKGREGGGGGV</sequence>
<reference evidence="3" key="1">
    <citation type="submission" date="2016-03" db="EMBL/GenBank/DDBJ databases">
        <title>Updated assembly of Pseudogymnoascus destructans, the fungus causing white-nose syndrome of bats.</title>
        <authorList>
            <person name="Palmer J.M."/>
            <person name="Drees K.P."/>
            <person name="Foster J.T."/>
            <person name="Lindner D.L."/>
        </authorList>
    </citation>
    <scope>NUCLEOTIDE SEQUENCE [LARGE SCALE GENOMIC DNA]</scope>
    <source>
        <strain evidence="3">20631-21</strain>
    </source>
</reference>
<feature type="region of interest" description="Disordered" evidence="2">
    <location>
        <begin position="90"/>
        <end position="138"/>
    </location>
</feature>
<dbReference type="GeneID" id="36289040"/>